<dbReference type="SUPFAM" id="SSF53850">
    <property type="entry name" value="Periplasmic binding protein-like II"/>
    <property type="match status" value="1"/>
</dbReference>
<gene>
    <name evidence="6" type="ORF">Q8A70_16010</name>
</gene>
<dbReference type="Pfam" id="PF00126">
    <property type="entry name" value="HTH_1"/>
    <property type="match status" value="1"/>
</dbReference>
<dbReference type="InterPro" id="IPR000847">
    <property type="entry name" value="LysR_HTH_N"/>
</dbReference>
<evidence type="ECO:0000256" key="4">
    <source>
        <dbReference type="ARBA" id="ARBA00023163"/>
    </source>
</evidence>
<proteinExistence type="inferred from homology"/>
<evidence type="ECO:0000256" key="2">
    <source>
        <dbReference type="ARBA" id="ARBA00023015"/>
    </source>
</evidence>
<evidence type="ECO:0000313" key="6">
    <source>
        <dbReference type="EMBL" id="MDQ7249193.1"/>
    </source>
</evidence>
<organism evidence="6 7">
    <name type="scientific">Dongia sedimenti</name>
    <dbReference type="NCBI Taxonomy" id="3064282"/>
    <lineage>
        <taxon>Bacteria</taxon>
        <taxon>Pseudomonadati</taxon>
        <taxon>Pseudomonadota</taxon>
        <taxon>Alphaproteobacteria</taxon>
        <taxon>Rhodospirillales</taxon>
        <taxon>Dongiaceae</taxon>
        <taxon>Dongia</taxon>
    </lineage>
</organism>
<dbReference type="CDD" id="cd08432">
    <property type="entry name" value="PBP2_GcdR_TrpI_HvrB_AmpR_like"/>
    <property type="match status" value="1"/>
</dbReference>
<keyword evidence="7" id="KW-1185">Reference proteome</keyword>
<sequence length="308" mass="34490">MARIKERRSLPPLNALRAFEAVARSLSFTRAAEELLVTQSAVSRQVKNLEDILGVALLRRKANLELTDEGKRLLPVLTDAFDRIDVVVAGFKRQSKKPPLTLSLPPTFARRMFLPIFPEFQKQHPDLEIRIETPPVNVDFRNSGHDLAIFFGEVDAQGTAGAEMIVDLLMSDQFTPLASPSLIQEAKWPDLGTMLAKAQLLHIRQGNDPWYDWRLFARQTGLTTARVERGLVLETADQAVQSAANGGGVAIADPRLFQEEIAQKRLAPVFDVSVNSGRHYYLVSRAEEIEIPRIAAFRAWVTRHFADS</sequence>
<keyword evidence="3" id="KW-0238">DNA-binding</keyword>
<reference evidence="7" key="1">
    <citation type="submission" date="2023-08" db="EMBL/GenBank/DDBJ databases">
        <title>Rhodospirillaceae gen. nov., a novel taxon isolated from the Yangtze River Yuezi River estuary sludge.</title>
        <authorList>
            <person name="Ruan L."/>
        </authorList>
    </citation>
    <scope>NUCLEOTIDE SEQUENCE [LARGE SCALE GENOMIC DNA]</scope>
    <source>
        <strain evidence="7">R-7</strain>
    </source>
</reference>
<dbReference type="InterPro" id="IPR058163">
    <property type="entry name" value="LysR-type_TF_proteobact-type"/>
</dbReference>
<feature type="domain" description="HTH lysR-type" evidence="5">
    <location>
        <begin position="11"/>
        <end position="67"/>
    </location>
</feature>
<keyword evidence="2" id="KW-0805">Transcription regulation</keyword>
<dbReference type="SUPFAM" id="SSF46785">
    <property type="entry name" value="Winged helix' DNA-binding domain"/>
    <property type="match status" value="1"/>
</dbReference>
<evidence type="ECO:0000256" key="3">
    <source>
        <dbReference type="ARBA" id="ARBA00023125"/>
    </source>
</evidence>
<dbReference type="Gene3D" id="3.40.190.10">
    <property type="entry name" value="Periplasmic binding protein-like II"/>
    <property type="match status" value="2"/>
</dbReference>
<keyword evidence="4" id="KW-0804">Transcription</keyword>
<dbReference type="PRINTS" id="PR00039">
    <property type="entry name" value="HTHLYSR"/>
</dbReference>
<comment type="similarity">
    <text evidence="1">Belongs to the LysR transcriptional regulatory family.</text>
</comment>
<evidence type="ECO:0000313" key="7">
    <source>
        <dbReference type="Proteomes" id="UP001230156"/>
    </source>
</evidence>
<dbReference type="Gene3D" id="1.10.10.10">
    <property type="entry name" value="Winged helix-like DNA-binding domain superfamily/Winged helix DNA-binding domain"/>
    <property type="match status" value="1"/>
</dbReference>
<dbReference type="RefSeq" id="WP_379956911.1">
    <property type="nucleotide sequence ID" value="NZ_JAUYVI010000005.1"/>
</dbReference>
<protein>
    <submittedName>
        <fullName evidence="6">LysR substrate-binding domain-containing protein</fullName>
    </submittedName>
</protein>
<comment type="caution">
    <text evidence="6">The sequence shown here is derived from an EMBL/GenBank/DDBJ whole genome shotgun (WGS) entry which is preliminary data.</text>
</comment>
<dbReference type="InterPro" id="IPR036388">
    <property type="entry name" value="WH-like_DNA-bd_sf"/>
</dbReference>
<dbReference type="InterPro" id="IPR005119">
    <property type="entry name" value="LysR_subst-bd"/>
</dbReference>
<dbReference type="InterPro" id="IPR036390">
    <property type="entry name" value="WH_DNA-bd_sf"/>
</dbReference>
<dbReference type="Proteomes" id="UP001230156">
    <property type="component" value="Unassembled WGS sequence"/>
</dbReference>
<dbReference type="PANTHER" id="PTHR30537">
    <property type="entry name" value="HTH-TYPE TRANSCRIPTIONAL REGULATOR"/>
    <property type="match status" value="1"/>
</dbReference>
<accession>A0ABU0YRE5</accession>
<dbReference type="PANTHER" id="PTHR30537:SF74">
    <property type="entry name" value="HTH-TYPE TRANSCRIPTIONAL REGULATOR TRPI"/>
    <property type="match status" value="1"/>
</dbReference>
<name>A0ABU0YRE5_9PROT</name>
<dbReference type="PROSITE" id="PS50931">
    <property type="entry name" value="HTH_LYSR"/>
    <property type="match status" value="1"/>
</dbReference>
<evidence type="ECO:0000259" key="5">
    <source>
        <dbReference type="PROSITE" id="PS50931"/>
    </source>
</evidence>
<dbReference type="EMBL" id="JAUYVI010000005">
    <property type="protein sequence ID" value="MDQ7249193.1"/>
    <property type="molecule type" value="Genomic_DNA"/>
</dbReference>
<dbReference type="Pfam" id="PF03466">
    <property type="entry name" value="LysR_substrate"/>
    <property type="match status" value="1"/>
</dbReference>
<evidence type="ECO:0000256" key="1">
    <source>
        <dbReference type="ARBA" id="ARBA00009437"/>
    </source>
</evidence>